<dbReference type="InterPro" id="IPR007312">
    <property type="entry name" value="Phosphoesterase"/>
</dbReference>
<dbReference type="CDD" id="cd16013">
    <property type="entry name" value="AcpA"/>
    <property type="match status" value="1"/>
</dbReference>
<proteinExistence type="predicted"/>
<protein>
    <submittedName>
        <fullName evidence="3">Phosphoesterase</fullName>
    </submittedName>
</protein>
<feature type="compositionally biased region" description="Gly residues" evidence="2">
    <location>
        <begin position="30"/>
        <end position="41"/>
    </location>
</feature>
<reference evidence="3" key="1">
    <citation type="submission" date="2016-01" db="EMBL/GenBank/DDBJ databases">
        <authorList>
            <person name="Peeters Charlotte."/>
        </authorList>
    </citation>
    <scope>NUCLEOTIDE SEQUENCE</scope>
    <source>
        <strain evidence="3">LMG 22936</strain>
    </source>
</reference>
<keyword evidence="1" id="KW-0378">Hydrolase</keyword>
<dbReference type="Gene3D" id="3.40.720.10">
    <property type="entry name" value="Alkaline Phosphatase, subunit A"/>
    <property type="match status" value="2"/>
</dbReference>
<dbReference type="Proteomes" id="UP000054717">
    <property type="component" value="Unassembled WGS sequence"/>
</dbReference>
<evidence type="ECO:0000313" key="4">
    <source>
        <dbReference type="Proteomes" id="UP000054717"/>
    </source>
</evidence>
<dbReference type="STRING" id="326475.AWB66_00393"/>
<dbReference type="AlphaFoldDB" id="A0A158EYV0"/>
<evidence type="ECO:0000313" key="3">
    <source>
        <dbReference type="EMBL" id="SAL12605.1"/>
    </source>
</evidence>
<evidence type="ECO:0000256" key="2">
    <source>
        <dbReference type="SAM" id="MobiDB-lite"/>
    </source>
</evidence>
<feature type="compositionally biased region" description="Polar residues" evidence="2">
    <location>
        <begin position="459"/>
        <end position="468"/>
    </location>
</feature>
<dbReference type="EMBL" id="FCNZ02000001">
    <property type="protein sequence ID" value="SAL12605.1"/>
    <property type="molecule type" value="Genomic_DNA"/>
</dbReference>
<feature type="region of interest" description="Disordered" evidence="2">
    <location>
        <begin position="451"/>
        <end position="470"/>
    </location>
</feature>
<dbReference type="GO" id="GO:0042578">
    <property type="term" value="F:phosphoric ester hydrolase activity"/>
    <property type="evidence" value="ECO:0007669"/>
    <property type="project" value="UniProtKB-ARBA"/>
</dbReference>
<keyword evidence="4" id="KW-1185">Reference proteome</keyword>
<dbReference type="GO" id="GO:0009395">
    <property type="term" value="P:phospholipid catabolic process"/>
    <property type="evidence" value="ECO:0007669"/>
    <property type="project" value="TreeGrafter"/>
</dbReference>
<organism evidence="3 4">
    <name type="scientific">Caballeronia telluris</name>
    <dbReference type="NCBI Taxonomy" id="326475"/>
    <lineage>
        <taxon>Bacteria</taxon>
        <taxon>Pseudomonadati</taxon>
        <taxon>Pseudomonadota</taxon>
        <taxon>Betaproteobacteria</taxon>
        <taxon>Burkholderiales</taxon>
        <taxon>Burkholderiaceae</taxon>
        <taxon>Caballeronia</taxon>
    </lineage>
</organism>
<sequence>MTDQSSRQPDLMRRQILAALASSVALSACGGGDSESGGSGGTPPAVGTIPPDRAGLPRPALPDPATSGIDHIVLVTMENRSFDHLFGWVPNAEGLPANRQFRDAFGTTQTPFALAANASFGFQACNYADPNHAYDAGRVHLANGAMNGFLLTTGTSLTRGDLLPVGYFRPEDMDFYRGAVSQYTVCDYYMSGILADTFPNRLYLHSGATDRISDTLDSSSLPTIWDRLDAKNVSSAYYFHDVPFTSLYGTRYVGRSKLFANFLADAAAGTLPSFCMVDPRFGGEAVGTSNDDHPHADIRNGQVLLGQIYEALRTSPTWSRTLMIIVYDEWGGFMEHVAPPVKPVSAAEQAVGNDGRLGFRVPCMLLGPRVRQSYVSRYPFDPSSIHQLIAWRFGLDPLGVRASDPSTFNMAYALDLQSAARTDAPAIAVTQGVFGAACPLISTGSITSGIGQLDHRQPASPSDGSMATSDAGGRFADLHAKAAALGFPVAP</sequence>
<feature type="region of interest" description="Disordered" evidence="2">
    <location>
        <begin position="30"/>
        <end position="62"/>
    </location>
</feature>
<accession>A0A158EYV0</accession>
<gene>
    <name evidence="3" type="ORF">AWB66_00393</name>
</gene>
<evidence type="ECO:0000256" key="1">
    <source>
        <dbReference type="ARBA" id="ARBA00022801"/>
    </source>
</evidence>
<name>A0A158EYV0_9BURK</name>
<comment type="caution">
    <text evidence="3">The sequence shown here is derived from an EMBL/GenBank/DDBJ whole genome shotgun (WGS) entry which is preliminary data.</text>
</comment>
<dbReference type="PANTHER" id="PTHR31956:SF1">
    <property type="entry name" value="NON-SPECIFIC PHOSPHOLIPASE C1"/>
    <property type="match status" value="1"/>
</dbReference>
<dbReference type="PANTHER" id="PTHR31956">
    <property type="entry name" value="NON-SPECIFIC PHOSPHOLIPASE C4-RELATED"/>
    <property type="match status" value="1"/>
</dbReference>
<dbReference type="PROSITE" id="PS51257">
    <property type="entry name" value="PROKAR_LIPOPROTEIN"/>
    <property type="match status" value="1"/>
</dbReference>
<dbReference type="Pfam" id="PF04185">
    <property type="entry name" value="Phosphoesterase"/>
    <property type="match status" value="1"/>
</dbReference>
<dbReference type="InterPro" id="IPR017850">
    <property type="entry name" value="Alkaline_phosphatase_core_sf"/>
</dbReference>